<accession>A0A6J4UI84</accession>
<evidence type="ECO:0000259" key="1">
    <source>
        <dbReference type="Pfam" id="PF13579"/>
    </source>
</evidence>
<dbReference type="AlphaFoldDB" id="A0A6J4UI84"/>
<proteinExistence type="predicted"/>
<dbReference type="Gene3D" id="3.40.50.2000">
    <property type="entry name" value="Glycogen Phosphorylase B"/>
    <property type="match status" value="2"/>
</dbReference>
<dbReference type="GO" id="GO:0016757">
    <property type="term" value="F:glycosyltransferase activity"/>
    <property type="evidence" value="ECO:0007669"/>
    <property type="project" value="UniProtKB-ARBA"/>
</dbReference>
<dbReference type="SUPFAM" id="SSF53756">
    <property type="entry name" value="UDP-Glycosyltransferase/glycogen phosphorylase"/>
    <property type="match status" value="1"/>
</dbReference>
<evidence type="ECO:0000313" key="2">
    <source>
        <dbReference type="EMBL" id="CAA9551478.1"/>
    </source>
</evidence>
<feature type="domain" description="Glycosyltransferase subfamily 4-like N-terminal" evidence="1">
    <location>
        <begin position="19"/>
        <end position="204"/>
    </location>
</feature>
<sequence length="444" mass="46941">MPTARNLHIYGINYWPETTGIAPYTTAIARALAERDWAVTVHTGLPHYPEWQVAAGYGRSGRRTDETDGAVAVRRYRHYVPGRQSALRRAAYEATFLASGRGRAGATAPDLVLGVVPALSGGLLARASAARHGVPYGLLIQDLMGNAADQSGVAGGGRVSRLIRTVEGRIARGAAGVAIVAEGFGPHLGAMGVEPGRIEILPNWSHVLPPTGDRAVTRAELGWDDSTQVVLHAGNMGLKQGLEHVIVAARLAERRGDPVRFVLMGDGNQRASLGTLGSGAANLAFLPPQPAERFMDVLAAADVLLVNERASVRDMSLPSKLTSYFVAGRPVVAATHPSSVTTREVIRSGAGLTAPAEDPDALLAVLGQLRRDSRLADLLAATGPEYAATHLSAAAAYERTERFLLGLLPTASPRVFTSLAIDTRPADRVPVFTGQRPAEVETRP</sequence>
<dbReference type="Pfam" id="PF13692">
    <property type="entry name" value="Glyco_trans_1_4"/>
    <property type="match status" value="1"/>
</dbReference>
<gene>
    <name evidence="2" type="ORF">AVDCRST_MAG33-928</name>
</gene>
<dbReference type="PANTHER" id="PTHR12526">
    <property type="entry name" value="GLYCOSYLTRANSFERASE"/>
    <property type="match status" value="1"/>
</dbReference>
<name>A0A6J4UI84_9BACT</name>
<keyword evidence="2" id="KW-0808">Transferase</keyword>
<dbReference type="Pfam" id="PF13579">
    <property type="entry name" value="Glyco_trans_4_4"/>
    <property type="match status" value="1"/>
</dbReference>
<dbReference type="InterPro" id="IPR028098">
    <property type="entry name" value="Glyco_trans_4-like_N"/>
</dbReference>
<dbReference type="EMBL" id="CADCWK010000082">
    <property type="protein sequence ID" value="CAA9551478.1"/>
    <property type="molecule type" value="Genomic_DNA"/>
</dbReference>
<dbReference type="CDD" id="cd03794">
    <property type="entry name" value="GT4_WbuB-like"/>
    <property type="match status" value="1"/>
</dbReference>
<reference evidence="2" key="1">
    <citation type="submission" date="2020-02" db="EMBL/GenBank/DDBJ databases">
        <authorList>
            <person name="Meier V. D."/>
        </authorList>
    </citation>
    <scope>NUCLEOTIDE SEQUENCE</scope>
    <source>
        <strain evidence="2">AVDCRST_MAG33</strain>
    </source>
</reference>
<organism evidence="2">
    <name type="scientific">uncultured Thermomicrobiales bacterium</name>
    <dbReference type="NCBI Taxonomy" id="1645740"/>
    <lineage>
        <taxon>Bacteria</taxon>
        <taxon>Pseudomonadati</taxon>
        <taxon>Thermomicrobiota</taxon>
        <taxon>Thermomicrobia</taxon>
        <taxon>Thermomicrobiales</taxon>
        <taxon>environmental samples</taxon>
    </lineage>
</organism>
<protein>
    <submittedName>
        <fullName evidence="2">Colanic acid biosysnthesis glycosyl transferase WcaI</fullName>
    </submittedName>
</protein>